<reference evidence="1" key="1">
    <citation type="journal article" date="2023" name="IScience">
        <title>Live-bearing cockroach genome reveals convergent evolutionary mechanisms linked to viviparity in insects and beyond.</title>
        <authorList>
            <person name="Fouks B."/>
            <person name="Harrison M.C."/>
            <person name="Mikhailova A.A."/>
            <person name="Marchal E."/>
            <person name="English S."/>
            <person name="Carruthers M."/>
            <person name="Jennings E.C."/>
            <person name="Chiamaka E.L."/>
            <person name="Frigard R.A."/>
            <person name="Pippel M."/>
            <person name="Attardo G.M."/>
            <person name="Benoit J.B."/>
            <person name="Bornberg-Bauer E."/>
            <person name="Tobe S.S."/>
        </authorList>
    </citation>
    <scope>NUCLEOTIDE SEQUENCE</scope>
    <source>
        <strain evidence="1">Stay&amp;Tobe</strain>
    </source>
</reference>
<feature type="non-terminal residue" evidence="1">
    <location>
        <position position="1"/>
    </location>
</feature>
<proteinExistence type="predicted"/>
<evidence type="ECO:0000313" key="1">
    <source>
        <dbReference type="EMBL" id="KAJ9575101.1"/>
    </source>
</evidence>
<dbReference type="EMBL" id="JASPKZ010010240">
    <property type="protein sequence ID" value="KAJ9575101.1"/>
    <property type="molecule type" value="Genomic_DNA"/>
</dbReference>
<reference evidence="1" key="2">
    <citation type="submission" date="2023-05" db="EMBL/GenBank/DDBJ databases">
        <authorList>
            <person name="Fouks B."/>
        </authorList>
    </citation>
    <scope>NUCLEOTIDE SEQUENCE</scope>
    <source>
        <strain evidence="1">Stay&amp;Tobe</strain>
        <tissue evidence="1">Testes</tissue>
    </source>
</reference>
<protein>
    <submittedName>
        <fullName evidence="1">Uncharacterized protein</fullName>
    </submittedName>
</protein>
<dbReference type="Proteomes" id="UP001233999">
    <property type="component" value="Unassembled WGS sequence"/>
</dbReference>
<name>A0AAD7Z7B3_DIPPU</name>
<feature type="non-terminal residue" evidence="1">
    <location>
        <position position="95"/>
    </location>
</feature>
<evidence type="ECO:0000313" key="2">
    <source>
        <dbReference type="Proteomes" id="UP001233999"/>
    </source>
</evidence>
<accession>A0AAD7Z7B3</accession>
<comment type="caution">
    <text evidence="1">The sequence shown here is derived from an EMBL/GenBank/DDBJ whole genome shotgun (WGS) entry which is preliminary data.</text>
</comment>
<gene>
    <name evidence="1" type="ORF">L9F63_007762</name>
</gene>
<dbReference type="AlphaFoldDB" id="A0AAD7Z7B3"/>
<sequence length="95" mass="11369">LKHVLTFDIMRVNPILPNILHFQCIVGSNLDTWHIRGSWVRMPMHVRDHSNAWPGLLVYLYKIVKKANRTFIEFILAKFRLRELKLRLRDCVMLT</sequence>
<keyword evidence="2" id="KW-1185">Reference proteome</keyword>
<organism evidence="1 2">
    <name type="scientific">Diploptera punctata</name>
    <name type="common">Pacific beetle cockroach</name>
    <dbReference type="NCBI Taxonomy" id="6984"/>
    <lineage>
        <taxon>Eukaryota</taxon>
        <taxon>Metazoa</taxon>
        <taxon>Ecdysozoa</taxon>
        <taxon>Arthropoda</taxon>
        <taxon>Hexapoda</taxon>
        <taxon>Insecta</taxon>
        <taxon>Pterygota</taxon>
        <taxon>Neoptera</taxon>
        <taxon>Polyneoptera</taxon>
        <taxon>Dictyoptera</taxon>
        <taxon>Blattodea</taxon>
        <taxon>Blaberoidea</taxon>
        <taxon>Blaberidae</taxon>
        <taxon>Diplopterinae</taxon>
        <taxon>Diploptera</taxon>
    </lineage>
</organism>